<name>H1Z184_9EURY</name>
<evidence type="ECO:0000313" key="1">
    <source>
        <dbReference type="EMBL" id="EHQ35351.1"/>
    </source>
</evidence>
<keyword evidence="2" id="KW-1185">Reference proteome</keyword>
<reference evidence="1 2" key="1">
    <citation type="submission" date="2011-10" db="EMBL/GenBank/DDBJ databases">
        <title>The Improved High-Quality Draft genome of Methanoplanus limicola DSM 2279.</title>
        <authorList>
            <consortium name="US DOE Joint Genome Institute (JGI-PGF)"/>
            <person name="Lucas S."/>
            <person name="Copeland A."/>
            <person name="Lapidus A."/>
            <person name="Glavina del Rio T."/>
            <person name="Dalin E."/>
            <person name="Tice H."/>
            <person name="Bruce D."/>
            <person name="Goodwin L."/>
            <person name="Pitluck S."/>
            <person name="Peters L."/>
            <person name="Mikhailova N."/>
            <person name="Lu M."/>
            <person name="Kyrpides N."/>
            <person name="Mavromatis K."/>
            <person name="Ivanova N."/>
            <person name="Markowitz V."/>
            <person name="Cheng J.-F."/>
            <person name="Hugenholtz P."/>
            <person name="Woyke T."/>
            <person name="Wu D."/>
            <person name="Wirth R."/>
            <person name="Brambilla E.-M."/>
            <person name="Klenk H.-P."/>
            <person name="Eisen J.A."/>
        </authorList>
    </citation>
    <scope>NUCLEOTIDE SEQUENCE [LARGE SCALE GENOMIC DNA]</scope>
    <source>
        <strain evidence="1 2">DSM 2279</strain>
    </source>
</reference>
<gene>
    <name evidence="1" type="ORF">Metlim_1241</name>
</gene>
<protein>
    <submittedName>
        <fullName evidence="1">Uncharacterized protein</fullName>
    </submittedName>
</protein>
<proteinExistence type="predicted"/>
<dbReference type="InParanoid" id="H1Z184"/>
<dbReference type="STRING" id="937775.Metlim_1241"/>
<dbReference type="HOGENOM" id="CLU_3057133_0_0_2"/>
<accession>H1Z184</accession>
<dbReference type="RefSeq" id="WP_004077102.1">
    <property type="nucleotide sequence ID" value="NZ_CM001436.1"/>
</dbReference>
<dbReference type="AlphaFoldDB" id="H1Z184"/>
<sequence>MTANIVMREDEYAALMKDPIAKEYVIIGLEIGEIEVIDSNGKKVNVNTAEATA</sequence>
<organism evidence="1 2">
    <name type="scientific">Methanoplanus limicola DSM 2279</name>
    <dbReference type="NCBI Taxonomy" id="937775"/>
    <lineage>
        <taxon>Archaea</taxon>
        <taxon>Methanobacteriati</taxon>
        <taxon>Methanobacteriota</taxon>
        <taxon>Stenosarchaea group</taxon>
        <taxon>Methanomicrobia</taxon>
        <taxon>Methanomicrobiales</taxon>
        <taxon>Methanomicrobiaceae</taxon>
        <taxon>Methanoplanus</taxon>
    </lineage>
</organism>
<dbReference type="EMBL" id="CM001436">
    <property type="protein sequence ID" value="EHQ35351.1"/>
    <property type="molecule type" value="Genomic_DNA"/>
</dbReference>
<dbReference type="Proteomes" id="UP000005741">
    <property type="component" value="Chromosome"/>
</dbReference>
<evidence type="ECO:0000313" key="2">
    <source>
        <dbReference type="Proteomes" id="UP000005741"/>
    </source>
</evidence>